<dbReference type="FunFam" id="2.130.10.10:FF:000132">
    <property type="entry name" value="DDB1- and CUL4-associated factor 13"/>
    <property type="match status" value="1"/>
</dbReference>
<dbReference type="Pfam" id="PF00400">
    <property type="entry name" value="WD40"/>
    <property type="match status" value="5"/>
</dbReference>
<dbReference type="InterPro" id="IPR020472">
    <property type="entry name" value="WD40_PAC1"/>
</dbReference>
<feature type="repeat" description="WD" evidence="9">
    <location>
        <begin position="82"/>
        <end position="115"/>
    </location>
</feature>
<feature type="compositionally biased region" description="Basic and acidic residues" evidence="10">
    <location>
        <begin position="413"/>
        <end position="422"/>
    </location>
</feature>
<feature type="domain" description="Sof1-like protein" evidence="11">
    <location>
        <begin position="338"/>
        <end position="372"/>
    </location>
</feature>
<evidence type="ECO:0000256" key="2">
    <source>
        <dbReference type="ARBA" id="ARBA00005649"/>
    </source>
</evidence>
<dbReference type="Pfam" id="PF04158">
    <property type="entry name" value="Sof1"/>
    <property type="match status" value="2"/>
</dbReference>
<dbReference type="InterPro" id="IPR007287">
    <property type="entry name" value="Sof1"/>
</dbReference>
<evidence type="ECO:0000256" key="8">
    <source>
        <dbReference type="ARBA" id="ARBA00032239"/>
    </source>
</evidence>
<comment type="caution">
    <text evidence="12">The sequence shown here is derived from an EMBL/GenBank/DDBJ whole genome shotgun (WGS) entry which is preliminary data.</text>
</comment>
<protein>
    <recommendedName>
        <fullName evidence="3">DDB1- and CUL4-associated factor 13</fullName>
    </recommendedName>
    <alternativeName>
        <fullName evidence="8">WD repeat and SOF domain-containing protein 1</fullName>
    </alternativeName>
</protein>
<evidence type="ECO:0000256" key="3">
    <source>
        <dbReference type="ARBA" id="ARBA00021762"/>
    </source>
</evidence>
<accession>A0AA38WQJ6</accession>
<dbReference type="PANTHER" id="PTHR22851">
    <property type="entry name" value="U3 SMALL NUCLEOLAR RNA U3 SNORNA ASSOCIATED PROTEIN"/>
    <property type="match status" value="1"/>
</dbReference>
<comment type="subcellular location">
    <subcellularLocation>
        <location evidence="1">Nucleus</location>
        <location evidence="1">Nucleolus</location>
    </subcellularLocation>
</comment>
<organism evidence="12 13">
    <name type="scientific">Centaurea solstitialis</name>
    <name type="common">yellow star-thistle</name>
    <dbReference type="NCBI Taxonomy" id="347529"/>
    <lineage>
        <taxon>Eukaryota</taxon>
        <taxon>Viridiplantae</taxon>
        <taxon>Streptophyta</taxon>
        <taxon>Embryophyta</taxon>
        <taxon>Tracheophyta</taxon>
        <taxon>Spermatophyta</taxon>
        <taxon>Magnoliopsida</taxon>
        <taxon>eudicotyledons</taxon>
        <taxon>Gunneridae</taxon>
        <taxon>Pentapetalae</taxon>
        <taxon>asterids</taxon>
        <taxon>campanulids</taxon>
        <taxon>Asterales</taxon>
        <taxon>Asteraceae</taxon>
        <taxon>Carduoideae</taxon>
        <taxon>Cardueae</taxon>
        <taxon>Centaureinae</taxon>
        <taxon>Centaurea</taxon>
    </lineage>
</organism>
<dbReference type="SMART" id="SM00320">
    <property type="entry name" value="WD40"/>
    <property type="match status" value="5"/>
</dbReference>
<evidence type="ECO:0000256" key="9">
    <source>
        <dbReference type="PROSITE-ProRule" id="PRU00221"/>
    </source>
</evidence>
<feature type="repeat" description="WD" evidence="9">
    <location>
        <begin position="176"/>
        <end position="218"/>
    </location>
</feature>
<feature type="domain" description="Sof1-like protein" evidence="11">
    <location>
        <begin position="394"/>
        <end position="441"/>
    </location>
</feature>
<dbReference type="GO" id="GO:0032040">
    <property type="term" value="C:small-subunit processome"/>
    <property type="evidence" value="ECO:0007669"/>
    <property type="project" value="TreeGrafter"/>
</dbReference>
<dbReference type="PROSITE" id="PS00678">
    <property type="entry name" value="WD_REPEATS_1"/>
    <property type="match status" value="1"/>
</dbReference>
<proteinExistence type="inferred from homology"/>
<reference evidence="12" key="1">
    <citation type="submission" date="2023-03" db="EMBL/GenBank/DDBJ databases">
        <title>Chromosome-scale reference genome and RAD-based genetic map of yellow starthistle (Centaurea solstitialis) reveal putative structural variation and QTLs associated with invader traits.</title>
        <authorList>
            <person name="Reatini B."/>
            <person name="Cang F.A."/>
            <person name="Jiang Q."/>
            <person name="Mckibben M.T.W."/>
            <person name="Barker M.S."/>
            <person name="Rieseberg L.H."/>
            <person name="Dlugosch K.M."/>
        </authorList>
    </citation>
    <scope>NUCLEOTIDE SEQUENCE</scope>
    <source>
        <strain evidence="12">CAN-66</strain>
        <tissue evidence="12">Leaf</tissue>
    </source>
</reference>
<gene>
    <name evidence="12" type="ORF">OSB04_012215</name>
</gene>
<feature type="region of interest" description="Disordered" evidence="10">
    <location>
        <begin position="413"/>
        <end position="436"/>
    </location>
</feature>
<feature type="repeat" description="WD" evidence="9">
    <location>
        <begin position="262"/>
        <end position="303"/>
    </location>
</feature>
<dbReference type="PRINTS" id="PR00320">
    <property type="entry name" value="GPROTEINBRPT"/>
</dbReference>
<evidence type="ECO:0000256" key="7">
    <source>
        <dbReference type="ARBA" id="ARBA00023274"/>
    </source>
</evidence>
<keyword evidence="5" id="KW-0677">Repeat</keyword>
<evidence type="ECO:0000256" key="1">
    <source>
        <dbReference type="ARBA" id="ARBA00004604"/>
    </source>
</evidence>
<feature type="repeat" description="WD" evidence="9">
    <location>
        <begin position="39"/>
        <end position="81"/>
    </location>
</feature>
<name>A0AA38WQJ6_9ASTR</name>
<dbReference type="Gene3D" id="2.130.10.10">
    <property type="entry name" value="YVTN repeat-like/Quinoprotein amine dehydrogenase"/>
    <property type="match status" value="2"/>
</dbReference>
<dbReference type="SUPFAM" id="SSF50978">
    <property type="entry name" value="WD40 repeat-like"/>
    <property type="match status" value="1"/>
</dbReference>
<dbReference type="InterPro" id="IPR051733">
    <property type="entry name" value="WD_repeat_DCAF13/WDSOF1"/>
</dbReference>
<keyword evidence="7" id="KW-0687">Ribonucleoprotein</keyword>
<comment type="similarity">
    <text evidence="2">Belongs to the WD repeat DCAF13/WDSOF1 family.</text>
</comment>
<dbReference type="InterPro" id="IPR001680">
    <property type="entry name" value="WD40_rpt"/>
</dbReference>
<dbReference type="AlphaFoldDB" id="A0AA38WQJ6"/>
<dbReference type="EMBL" id="JARYMX010000003">
    <property type="protein sequence ID" value="KAJ9557601.1"/>
    <property type="molecule type" value="Genomic_DNA"/>
</dbReference>
<evidence type="ECO:0000256" key="6">
    <source>
        <dbReference type="ARBA" id="ARBA00023242"/>
    </source>
</evidence>
<evidence type="ECO:0000313" key="12">
    <source>
        <dbReference type="EMBL" id="KAJ9557601.1"/>
    </source>
</evidence>
<evidence type="ECO:0000256" key="5">
    <source>
        <dbReference type="ARBA" id="ARBA00022737"/>
    </source>
</evidence>
<dbReference type="PANTHER" id="PTHR22851:SF0">
    <property type="entry name" value="DDB1- AND CUL4-ASSOCIATED FACTOR 13"/>
    <property type="match status" value="1"/>
</dbReference>
<keyword evidence="4 9" id="KW-0853">WD repeat</keyword>
<feature type="repeat" description="WD" evidence="9">
    <location>
        <begin position="305"/>
        <end position="346"/>
    </location>
</feature>
<dbReference type="InterPro" id="IPR036322">
    <property type="entry name" value="WD40_repeat_dom_sf"/>
</dbReference>
<evidence type="ECO:0000256" key="10">
    <source>
        <dbReference type="SAM" id="MobiDB-lite"/>
    </source>
</evidence>
<dbReference type="GO" id="GO:0000462">
    <property type="term" value="P:maturation of SSU-rRNA from tricistronic rRNA transcript (SSU-rRNA, 5.8S rRNA, LSU-rRNA)"/>
    <property type="evidence" value="ECO:0007669"/>
    <property type="project" value="TreeGrafter"/>
</dbReference>
<keyword evidence="13" id="KW-1185">Reference proteome</keyword>
<evidence type="ECO:0000259" key="11">
    <source>
        <dbReference type="Pfam" id="PF04158"/>
    </source>
</evidence>
<evidence type="ECO:0000256" key="4">
    <source>
        <dbReference type="ARBA" id="ARBA00022574"/>
    </source>
</evidence>
<keyword evidence="6" id="KW-0539">Nucleus</keyword>
<dbReference type="PROSITE" id="PS50082">
    <property type="entry name" value="WD_REPEATS_2"/>
    <property type="match status" value="5"/>
</dbReference>
<dbReference type="PROSITE" id="PS50294">
    <property type="entry name" value="WD_REPEATS_REGION"/>
    <property type="match status" value="3"/>
</dbReference>
<dbReference type="InterPro" id="IPR019775">
    <property type="entry name" value="WD40_repeat_CS"/>
</dbReference>
<dbReference type="InterPro" id="IPR015943">
    <property type="entry name" value="WD40/YVTN_repeat-like_dom_sf"/>
</dbReference>
<dbReference type="Proteomes" id="UP001172457">
    <property type="component" value="Chromosome 3"/>
</dbReference>
<sequence length="447" mass="50987">MNSHENGVMIFRGFLETMIQICVLKKRLWSICKTIYWCMDGHIDAISCMAKNPSHLKGLFSGSMDGDIRLWDIASRKTVCQYSGHQGAVRGLTVSTDGRVLVSCGSDCTVRLWRVPLASGIELDDSSDSSNKSLASYVWKNAFWAVDHQWEGDHFATAGAQVDIWDHNRSVPVNSFEWGNDTVISVRFNPGEPNILATSGSDRSITLYDLRTSSPARKLIMRTKTNSIAWNPMEPMNFTAANENCNCYSFDARKLEEAKCVHKDHVSAVLDIDYSPTGREFVTGSYDRTVRIFQYNGGHSREIYHTKRMQRVFCVKFSCDASYVISGSDDTNLRLWKAKASEQLGVILPRERKKHEYMEAVKNRYKHLPEVKLKLRGKPPKNEQLRECPSNGWHRHLPKPIYKAGLLRRTMADAEKRKEDRRRAHSAPGSLKPIKSIRKNRIIQEIE</sequence>
<evidence type="ECO:0000313" key="13">
    <source>
        <dbReference type="Proteomes" id="UP001172457"/>
    </source>
</evidence>